<dbReference type="EMBL" id="QGNW01000528">
    <property type="protein sequence ID" value="RVW68562.1"/>
    <property type="molecule type" value="Genomic_DNA"/>
</dbReference>
<dbReference type="Proteomes" id="UP000288805">
    <property type="component" value="Unassembled WGS sequence"/>
</dbReference>
<evidence type="ECO:0000313" key="6">
    <source>
        <dbReference type="Proteomes" id="UP000288805"/>
    </source>
</evidence>
<evidence type="ECO:0000256" key="2">
    <source>
        <dbReference type="ARBA" id="ARBA00022723"/>
    </source>
</evidence>
<dbReference type="GO" id="GO:0032259">
    <property type="term" value="P:methylation"/>
    <property type="evidence" value="ECO:0007669"/>
    <property type="project" value="UniProtKB-KW"/>
</dbReference>
<organism evidence="5 6">
    <name type="scientific">Vitis vinifera</name>
    <name type="common">Grape</name>
    <dbReference type="NCBI Taxonomy" id="29760"/>
    <lineage>
        <taxon>Eukaryota</taxon>
        <taxon>Viridiplantae</taxon>
        <taxon>Streptophyta</taxon>
        <taxon>Embryophyta</taxon>
        <taxon>Tracheophyta</taxon>
        <taxon>Spermatophyta</taxon>
        <taxon>Magnoliopsida</taxon>
        <taxon>eudicotyledons</taxon>
        <taxon>Gunneridae</taxon>
        <taxon>Pentapetalae</taxon>
        <taxon>rosids</taxon>
        <taxon>Vitales</taxon>
        <taxon>Vitaceae</taxon>
        <taxon>Viteae</taxon>
        <taxon>Vitis</taxon>
    </lineage>
</organism>
<comment type="caution">
    <text evidence="5">The sequence shown here is derived from an EMBL/GenBank/DDBJ whole genome shotgun (WGS) entry which is preliminary data.</text>
</comment>
<keyword evidence="3" id="KW-0862">Zinc</keyword>
<keyword evidence="2" id="KW-0479">Metal-binding</keyword>
<dbReference type="AlphaFoldDB" id="A0A438G8N1"/>
<evidence type="ECO:0000259" key="4">
    <source>
        <dbReference type="Pfam" id="PF01717"/>
    </source>
</evidence>
<accession>A0A438G8N1</accession>
<keyword evidence="5" id="KW-0808">Transferase</keyword>
<comment type="cofactor">
    <cofactor evidence="1">
        <name>Zn(2+)</name>
        <dbReference type="ChEBI" id="CHEBI:29105"/>
    </cofactor>
</comment>
<sequence>MWRKVLEEEYMRSVFRYAGAGRLAGWRKFGLQRIEGEIREWRRGAGEIVLQRYFGVVFKEGLKLNRTSTLSEGSWTIHEMKPLRITSTHLLLCFILHPFSALFLGLNQYKSCEEVDPAQRRLSWLNDTTLVLARILFEYRRGVQRAFHMNGLILEHQIGYRLLQDPKSVSCITTVPGEMMILWVLCADSFGALYVLLAVGVSRLPAMHANVWTIPSVPLLQSKLREMKQDAWVTALTFVGHANLRPKSLHADTSEIYRAITVRKCKESPKKLKDMNQRWGVGDVKPIRCHTSSDPGQCSNEDQIMVADRSRFIELFEKMTFSAREQEEVAKEFRSLTKRTPPSKAPVRASGILTEKRQWYSSNWEDILRVDFVFNLMEEFITKEFGLNLEKASITVIQIDEAALREVLPFRKSEHAFYLDWAVHSFRITNCGVQDTTQIHTRMCSTNFNDIIHSIIDMDVDVITIENFRSNEKLRSLFRERVKYGAGPDYGRISLESSLAVHRFHGRTSVEEFLTAMNDNFHSKVLKTIKNLHLKELTACDSSEGIFKSVMCGMQEIIAYKPFANKESSPEDAQVIYVDVFHAMNSLEKTCLTMMTLMGDKRMKAANIPGALLTRPHSRLHP</sequence>
<dbReference type="GO" id="GO:0008270">
    <property type="term" value="F:zinc ion binding"/>
    <property type="evidence" value="ECO:0007669"/>
    <property type="project" value="InterPro"/>
</dbReference>
<dbReference type="PANTHER" id="PTHR30519">
    <property type="entry name" value="5-METHYLTETRAHYDROPTEROYLTRIGLUTAMATE--HOMOCYSTEINE METHYLTRANSFERASE"/>
    <property type="match status" value="1"/>
</dbReference>
<evidence type="ECO:0000313" key="5">
    <source>
        <dbReference type="EMBL" id="RVW68562.1"/>
    </source>
</evidence>
<dbReference type="InterPro" id="IPR038071">
    <property type="entry name" value="UROD/MetE-like_sf"/>
</dbReference>
<feature type="domain" description="Cobalamin-independent methionine synthase MetE C-terminal/archaeal" evidence="4">
    <location>
        <begin position="383"/>
        <end position="487"/>
    </location>
</feature>
<reference evidence="5 6" key="1">
    <citation type="journal article" date="2018" name="PLoS Genet.">
        <title>Population sequencing reveals clonal diversity and ancestral inbreeding in the grapevine cultivar Chardonnay.</title>
        <authorList>
            <person name="Roach M.J."/>
            <person name="Johnson D.L."/>
            <person name="Bohlmann J."/>
            <person name="van Vuuren H.J."/>
            <person name="Jones S.J."/>
            <person name="Pretorius I.S."/>
            <person name="Schmidt S.A."/>
            <person name="Borneman A.R."/>
        </authorList>
    </citation>
    <scope>NUCLEOTIDE SEQUENCE [LARGE SCALE GENOMIC DNA]</scope>
    <source>
        <strain evidence="6">cv. Chardonnay</strain>
        <tissue evidence="5">Leaf</tissue>
    </source>
</reference>
<dbReference type="SUPFAM" id="SSF51726">
    <property type="entry name" value="UROD/MetE-like"/>
    <property type="match status" value="1"/>
</dbReference>
<dbReference type="GO" id="GO:0003871">
    <property type="term" value="F:5-methyltetrahydropteroyltriglutamate-homocysteine S-methyltransferase activity"/>
    <property type="evidence" value="ECO:0007669"/>
    <property type="project" value="InterPro"/>
</dbReference>
<proteinExistence type="predicted"/>
<dbReference type="InterPro" id="IPR002629">
    <property type="entry name" value="Met_Synth_C/arc"/>
</dbReference>
<dbReference type="Gene3D" id="3.20.20.210">
    <property type="match status" value="1"/>
</dbReference>
<gene>
    <name evidence="5" type="primary">MET_1</name>
    <name evidence="5" type="ORF">CK203_064492</name>
</gene>
<dbReference type="Pfam" id="PF01717">
    <property type="entry name" value="Meth_synt_2"/>
    <property type="match status" value="1"/>
</dbReference>
<evidence type="ECO:0000256" key="3">
    <source>
        <dbReference type="ARBA" id="ARBA00022833"/>
    </source>
</evidence>
<keyword evidence="5" id="KW-0489">Methyltransferase</keyword>
<evidence type="ECO:0000256" key="1">
    <source>
        <dbReference type="ARBA" id="ARBA00001947"/>
    </source>
</evidence>
<name>A0A438G8N1_VITVI</name>
<protein>
    <submittedName>
        <fullName evidence="5">5-methyltetrahydropteroyltriglutamate--homocysteine methyltransferase</fullName>
    </submittedName>
</protein>
<dbReference type="GO" id="GO:0009086">
    <property type="term" value="P:methionine biosynthetic process"/>
    <property type="evidence" value="ECO:0007669"/>
    <property type="project" value="InterPro"/>
</dbReference>